<dbReference type="EMBL" id="PQNY01000015">
    <property type="protein sequence ID" value="POS01012.1"/>
    <property type="molecule type" value="Genomic_DNA"/>
</dbReference>
<gene>
    <name evidence="1" type="ORF">Q361_11518</name>
</gene>
<evidence type="ECO:0000313" key="2">
    <source>
        <dbReference type="Proteomes" id="UP000237056"/>
    </source>
</evidence>
<reference evidence="1 2" key="1">
    <citation type="submission" date="2018-01" db="EMBL/GenBank/DDBJ databases">
        <title>Genomic Encyclopedia of Type Strains, Phase I: the one thousand microbial genomes (KMG-I) project.</title>
        <authorList>
            <person name="Goeker M."/>
        </authorList>
    </citation>
    <scope>NUCLEOTIDE SEQUENCE [LARGE SCALE GENOMIC DNA]</scope>
    <source>
        <strain evidence="1 2">DSM 17960</strain>
    </source>
</reference>
<dbReference type="Proteomes" id="UP000237056">
    <property type="component" value="Unassembled WGS sequence"/>
</dbReference>
<sequence>MSITTSSYLNLHIQMKFLLQCAASILAILTFFGCSTTSKIATLKPEPSNTNDVVYKNTTSFVNMPMNISLKEIENQLNKSLVDVVYDDNNLEDDKTEMKIWKTAPIKLLEKNGKIQSVLPLKIWAKIKYGTDFMGLNDTREINLNGTITLLSSVKLSNWKLNTVSSIEDFEWSESPSIVVAGKNVPITYIINPTLSIFKSKIAKKIDDAIEKSCDFKPYVLDVLDKLSTPFETSPTYETWFKLMPNEVYVTDALLSKNTISMNLGLKCGMQTMVGNQPKKTFDKNDISFKTVSKMPDKTTASIAAVSSYESASRIITKNFQGKEFASGKRKITVQKVDLWGKDGKIIIALDMVGSINGSIYLSGVPSYNSITKEIYFENMDYVLDTKGVLTRTANWLLQGIILKKIQENCRYSIKENLEEGKKSLAPYLSNYSPMKGVFVNGILNDLDFEKIEITNQAIIAFITANGTMNVTIDGMD</sequence>
<name>A0A2S4N5K5_9FLAO</name>
<dbReference type="InterPro" id="IPR025515">
    <property type="entry name" value="DUF4403"/>
</dbReference>
<evidence type="ECO:0000313" key="1">
    <source>
        <dbReference type="EMBL" id="POS01012.1"/>
    </source>
</evidence>
<dbReference type="AlphaFoldDB" id="A0A2S4N5K5"/>
<protein>
    <submittedName>
        <fullName evidence="1">Uncharacterized protein DUF4403</fullName>
    </submittedName>
</protein>
<comment type="caution">
    <text evidence="1">The sequence shown here is derived from an EMBL/GenBank/DDBJ whole genome shotgun (WGS) entry which is preliminary data.</text>
</comment>
<proteinExistence type="predicted"/>
<keyword evidence="2" id="KW-1185">Reference proteome</keyword>
<dbReference type="Pfam" id="PF14356">
    <property type="entry name" value="DUF4403"/>
    <property type="match status" value="1"/>
</dbReference>
<organism evidence="1 2">
    <name type="scientific">Flavobacterium croceum DSM 17960</name>
    <dbReference type="NCBI Taxonomy" id="1121886"/>
    <lineage>
        <taxon>Bacteria</taxon>
        <taxon>Pseudomonadati</taxon>
        <taxon>Bacteroidota</taxon>
        <taxon>Flavobacteriia</taxon>
        <taxon>Flavobacteriales</taxon>
        <taxon>Flavobacteriaceae</taxon>
        <taxon>Flavobacterium</taxon>
    </lineage>
</organism>
<accession>A0A2S4N5K5</accession>